<feature type="non-terminal residue" evidence="4">
    <location>
        <position position="341"/>
    </location>
</feature>
<dbReference type="Gene3D" id="2.170.130.10">
    <property type="entry name" value="TonB-dependent receptor, plug domain"/>
    <property type="match status" value="1"/>
</dbReference>
<name>A0A3B9GSY9_9PROT</name>
<dbReference type="InterPro" id="IPR039426">
    <property type="entry name" value="TonB-dep_rcpt-like"/>
</dbReference>
<evidence type="ECO:0000256" key="2">
    <source>
        <dbReference type="SAM" id="MobiDB-lite"/>
    </source>
</evidence>
<comment type="caution">
    <text evidence="4">The sequence shown here is derived from an EMBL/GenBank/DDBJ whole genome shotgun (WGS) entry which is preliminary data.</text>
</comment>
<gene>
    <name evidence="4" type="ORF">DCG58_00005</name>
</gene>
<dbReference type="Proteomes" id="UP000259610">
    <property type="component" value="Unassembled WGS sequence"/>
</dbReference>
<dbReference type="SUPFAM" id="SSF56935">
    <property type="entry name" value="Porins"/>
    <property type="match status" value="1"/>
</dbReference>
<dbReference type="EMBL" id="DMAN01000001">
    <property type="protein sequence ID" value="HAE25518.1"/>
    <property type="molecule type" value="Genomic_DNA"/>
</dbReference>
<feature type="domain" description="TonB-dependent receptor plug" evidence="3">
    <location>
        <begin position="104"/>
        <end position="225"/>
    </location>
</feature>
<keyword evidence="1" id="KW-0812">Transmembrane</keyword>
<evidence type="ECO:0000313" key="5">
    <source>
        <dbReference type="Proteomes" id="UP000259610"/>
    </source>
</evidence>
<feature type="compositionally biased region" description="Basic and acidic residues" evidence="2">
    <location>
        <begin position="23"/>
        <end position="34"/>
    </location>
</feature>
<dbReference type="InterPro" id="IPR012910">
    <property type="entry name" value="Plug_dom"/>
</dbReference>
<evidence type="ECO:0000256" key="1">
    <source>
        <dbReference type="PROSITE-ProRule" id="PRU01360"/>
    </source>
</evidence>
<evidence type="ECO:0000259" key="3">
    <source>
        <dbReference type="Pfam" id="PF07715"/>
    </source>
</evidence>
<dbReference type="Pfam" id="PF07715">
    <property type="entry name" value="Plug"/>
    <property type="match status" value="1"/>
</dbReference>
<dbReference type="GO" id="GO:0009279">
    <property type="term" value="C:cell outer membrane"/>
    <property type="evidence" value="ECO:0007669"/>
    <property type="project" value="UniProtKB-SubCell"/>
</dbReference>
<dbReference type="PANTHER" id="PTHR47234">
    <property type="match status" value="1"/>
</dbReference>
<comment type="subcellular location">
    <subcellularLocation>
        <location evidence="1">Cell outer membrane</location>
        <topology evidence="1">Multi-pass membrane protein</topology>
    </subcellularLocation>
</comment>
<dbReference type="InterPro" id="IPR037066">
    <property type="entry name" value="Plug_dom_sf"/>
</dbReference>
<feature type="region of interest" description="Disordered" evidence="2">
    <location>
        <begin position="17"/>
        <end position="41"/>
    </location>
</feature>
<keyword evidence="1" id="KW-0813">Transport</keyword>
<keyword evidence="1" id="KW-0998">Cell outer membrane</keyword>
<dbReference type="PROSITE" id="PS52016">
    <property type="entry name" value="TONB_DEPENDENT_REC_3"/>
    <property type="match status" value="1"/>
</dbReference>
<sequence>MRECPAGGLSAMRGLAGKQKLRSQREMKSREKDGSMYGNGTARVAKPGRFMRRCAMTVSTSALLFSVLSLEALAQEQTEDDTAQMEKVLILGSQIAGAKVSGALPVSVVSPDEIDATGAVSAEELFRTIPSAGDITFNGTYLGGANSNAARGDVSTVSLRGLAQGNTLVLLNGRRTVVHPTSQTDNQTPVFGYNINAIPVQGLARVEVLKDGAAALYGSDAVAGVVNNVLRSDFEGFDVNLQYGMAEGTNLKEFTADMLYGTDFANGKGNISIYLGGTTRDSLLRSDQDYTNIADMRPLTNGTNWAGVAWDNRSTFTSPWGQFTPVDTSIGQISADGTSFT</sequence>
<keyword evidence="1" id="KW-1134">Transmembrane beta strand</keyword>
<reference evidence="4 5" key="1">
    <citation type="journal article" date="2018" name="Nat. Biotechnol.">
        <title>A standardized bacterial taxonomy based on genome phylogeny substantially revises the tree of life.</title>
        <authorList>
            <person name="Parks D.H."/>
            <person name="Chuvochina M."/>
            <person name="Waite D.W."/>
            <person name="Rinke C."/>
            <person name="Skarshewski A."/>
            <person name="Chaumeil P.A."/>
            <person name="Hugenholtz P."/>
        </authorList>
    </citation>
    <scope>NUCLEOTIDE SEQUENCE [LARGE SCALE GENOMIC DNA]</scope>
    <source>
        <strain evidence="4">UBA8733</strain>
    </source>
</reference>
<evidence type="ECO:0000313" key="4">
    <source>
        <dbReference type="EMBL" id="HAE25518.1"/>
    </source>
</evidence>
<accession>A0A3B9GSY9</accession>
<keyword evidence="1" id="KW-0472">Membrane</keyword>
<organism evidence="4 5">
    <name type="scientific">Hyphomonas adhaerens</name>
    <dbReference type="NCBI Taxonomy" id="81029"/>
    <lineage>
        <taxon>Bacteria</taxon>
        <taxon>Pseudomonadati</taxon>
        <taxon>Pseudomonadota</taxon>
        <taxon>Alphaproteobacteria</taxon>
        <taxon>Hyphomonadales</taxon>
        <taxon>Hyphomonadaceae</taxon>
        <taxon>Hyphomonas</taxon>
    </lineage>
</organism>
<comment type="similarity">
    <text evidence="1">Belongs to the TonB-dependent receptor family.</text>
</comment>
<proteinExistence type="inferred from homology"/>
<protein>
    <recommendedName>
        <fullName evidence="3">TonB-dependent receptor plug domain-containing protein</fullName>
    </recommendedName>
</protein>
<dbReference type="PANTHER" id="PTHR47234:SF3">
    <property type="entry name" value="SECRETIN_TONB SHORT N-TERMINAL DOMAIN-CONTAINING PROTEIN"/>
    <property type="match status" value="1"/>
</dbReference>
<dbReference type="AlphaFoldDB" id="A0A3B9GSY9"/>